<dbReference type="GO" id="GO:0061542">
    <property type="term" value="F:3-demethylubiquinol 3-O-methyltransferase activity"/>
    <property type="evidence" value="ECO:0007669"/>
    <property type="project" value="UniProtKB-EC"/>
</dbReference>
<evidence type="ECO:0000259" key="1">
    <source>
        <dbReference type="Pfam" id="PF13847"/>
    </source>
</evidence>
<evidence type="ECO:0000313" key="3">
    <source>
        <dbReference type="EMBL" id="MFC3962577.1"/>
    </source>
</evidence>
<keyword evidence="4" id="KW-1185">Reference proteome</keyword>
<evidence type="ECO:0000259" key="2">
    <source>
        <dbReference type="Pfam" id="PF21320"/>
    </source>
</evidence>
<dbReference type="Pfam" id="PF13847">
    <property type="entry name" value="Methyltransf_31"/>
    <property type="match status" value="1"/>
</dbReference>
<dbReference type="EMBL" id="JBHSAX010000010">
    <property type="protein sequence ID" value="MFC3962577.1"/>
    <property type="molecule type" value="Genomic_DNA"/>
</dbReference>
<dbReference type="PANTHER" id="PTHR45128:SF2">
    <property type="entry name" value="METHYLTRANSFERASE DOMAIN-CONTAINING PROTEIN"/>
    <property type="match status" value="1"/>
</dbReference>
<feature type="domain" description="Methyltransferase" evidence="1">
    <location>
        <begin position="170"/>
        <end position="278"/>
    </location>
</feature>
<dbReference type="InterPro" id="IPR029063">
    <property type="entry name" value="SAM-dependent_MTases_sf"/>
</dbReference>
<name>A0ABV8DR73_9NOCA</name>
<dbReference type="Pfam" id="PF21320">
    <property type="entry name" value="WHD_Rv2258c"/>
    <property type="match status" value="1"/>
</dbReference>
<dbReference type="InterPro" id="IPR048711">
    <property type="entry name" value="WHD_Rv2258c"/>
</dbReference>
<gene>
    <name evidence="3" type="ORF">ACFO0B_11325</name>
</gene>
<protein>
    <submittedName>
        <fullName evidence="3">Class I SAM-dependent methyltransferase</fullName>
        <ecNumber evidence="3">2.1.1.222</ecNumber>
        <ecNumber evidence="3">2.1.1.64</ecNumber>
    </submittedName>
</protein>
<keyword evidence="3" id="KW-0489">Methyltransferase</keyword>
<dbReference type="InterPro" id="IPR036390">
    <property type="entry name" value="WH_DNA-bd_sf"/>
</dbReference>
<dbReference type="CDD" id="cd02440">
    <property type="entry name" value="AdoMet_MTases"/>
    <property type="match status" value="1"/>
</dbReference>
<feature type="domain" description="S-adenosylmethionine-dependent methyltransferase Rv2258c-like winged HTH" evidence="2">
    <location>
        <begin position="21"/>
        <end position="93"/>
    </location>
</feature>
<dbReference type="EC" id="2.1.1.222" evidence="3"/>
<dbReference type="RefSeq" id="WP_378612348.1">
    <property type="nucleotide sequence ID" value="NZ_JBHSAX010000010.1"/>
</dbReference>
<organism evidence="3 4">
    <name type="scientific">Nocardia jiangsuensis</name>
    <dbReference type="NCBI Taxonomy" id="1691563"/>
    <lineage>
        <taxon>Bacteria</taxon>
        <taxon>Bacillati</taxon>
        <taxon>Actinomycetota</taxon>
        <taxon>Actinomycetes</taxon>
        <taxon>Mycobacteriales</taxon>
        <taxon>Nocardiaceae</taxon>
        <taxon>Nocardia</taxon>
    </lineage>
</organism>
<dbReference type="EC" id="2.1.1.64" evidence="3"/>
<accession>A0ABV8DR73</accession>
<keyword evidence="3" id="KW-0808">Transferase</keyword>
<dbReference type="Proteomes" id="UP001595696">
    <property type="component" value="Unassembled WGS sequence"/>
</dbReference>
<dbReference type="InterPro" id="IPR053173">
    <property type="entry name" value="SAM-binding_MTase"/>
</dbReference>
<dbReference type="InterPro" id="IPR025714">
    <property type="entry name" value="Methyltranfer_dom"/>
</dbReference>
<comment type="caution">
    <text evidence="3">The sequence shown here is derived from an EMBL/GenBank/DDBJ whole genome shotgun (WGS) entry which is preliminary data.</text>
</comment>
<evidence type="ECO:0000313" key="4">
    <source>
        <dbReference type="Proteomes" id="UP001595696"/>
    </source>
</evidence>
<dbReference type="GO" id="GO:0032259">
    <property type="term" value="P:methylation"/>
    <property type="evidence" value="ECO:0007669"/>
    <property type="project" value="UniProtKB-KW"/>
</dbReference>
<reference evidence="4" key="1">
    <citation type="journal article" date="2019" name="Int. J. Syst. Evol. Microbiol.">
        <title>The Global Catalogue of Microorganisms (GCM) 10K type strain sequencing project: providing services to taxonomists for standard genome sequencing and annotation.</title>
        <authorList>
            <consortium name="The Broad Institute Genomics Platform"/>
            <consortium name="The Broad Institute Genome Sequencing Center for Infectious Disease"/>
            <person name="Wu L."/>
            <person name="Ma J."/>
        </authorList>
    </citation>
    <scope>NUCLEOTIDE SEQUENCE [LARGE SCALE GENOMIC DNA]</scope>
    <source>
        <strain evidence="4">CGMCC 4.7330</strain>
    </source>
</reference>
<dbReference type="PANTHER" id="PTHR45128">
    <property type="entry name" value="METHYLTRANSFERASE TYPE 11"/>
    <property type="match status" value="1"/>
</dbReference>
<proteinExistence type="predicted"/>
<sequence>MKSDELADHLFTAVLGTFDVLAVHIGSTFGLYDLLAAQPRTSAEAAAAAGMAERYCREWLEQQTVAGLVEVDDPALPAHERRYTLPAEHVPVLCDRDSLSYFTPFARIVAAAAVQLPALLAAYRTGGGVGWHEYGEVMRTGQADANRPLFLHVLGTDWLPALPEAHGALTSGGRVADIGCGDGWSSIGIALAYPTAEVDGFDLDPASIEAARANAAAHGIGDRVRFHHTDVAELATPDRYDLVTAFECVHDMPDPVGVLRAARTLAKPDGTVLVMDERVPETFSGPGDSVEQLMYGMSLLICLPDGLSHPGSVGTGTVMRPDTLRRYAREAGFARVDVLDIEHDLFRLYRLIPSEG</sequence>
<dbReference type="SUPFAM" id="SSF46785">
    <property type="entry name" value="Winged helix' DNA-binding domain"/>
    <property type="match status" value="1"/>
</dbReference>
<dbReference type="Gene3D" id="3.40.50.150">
    <property type="entry name" value="Vaccinia Virus protein VP39"/>
    <property type="match status" value="1"/>
</dbReference>
<dbReference type="GO" id="GO:0102208">
    <property type="term" value="F:2-polyprenyl-6-hydroxyphenol methylase activity"/>
    <property type="evidence" value="ECO:0007669"/>
    <property type="project" value="UniProtKB-EC"/>
</dbReference>
<dbReference type="SUPFAM" id="SSF53335">
    <property type="entry name" value="S-adenosyl-L-methionine-dependent methyltransferases"/>
    <property type="match status" value="1"/>
</dbReference>